<evidence type="ECO:0000313" key="2">
    <source>
        <dbReference type="EMBL" id="AOH84536.1"/>
    </source>
</evidence>
<accession>A0A1B3ZAT7</accession>
<dbReference type="EMBL" id="CP014168">
    <property type="protein sequence ID" value="AOH84536.1"/>
    <property type="molecule type" value="Genomic_DNA"/>
</dbReference>
<dbReference type="Proteomes" id="UP000094256">
    <property type="component" value="Chromosome"/>
</dbReference>
<reference evidence="2 3" key="1">
    <citation type="submission" date="2016-01" db="EMBL/GenBank/DDBJ databases">
        <title>Complete genome and mega plasmid sequence of Sphingomonas panacis DCY99 elicits systemic resistance in rice to Xanthomonas oryzae.</title>
        <authorList>
            <person name="Kim Y.J."/>
            <person name="Yang D.C."/>
            <person name="Sing P."/>
        </authorList>
    </citation>
    <scope>NUCLEOTIDE SEQUENCE [LARGE SCALE GENOMIC DNA]</scope>
    <source>
        <strain evidence="2 3">DCY99</strain>
    </source>
</reference>
<dbReference type="Pfam" id="PF25678">
    <property type="entry name" value="DUF7946"/>
    <property type="match status" value="1"/>
</dbReference>
<dbReference type="InterPro" id="IPR057706">
    <property type="entry name" value="DUF7946"/>
</dbReference>
<name>A0A1B3ZAT7_9SPHN</name>
<dbReference type="KEGG" id="span:AWL63_11720"/>
<dbReference type="RefSeq" id="WP_069205088.1">
    <property type="nucleotide sequence ID" value="NZ_CP014168.1"/>
</dbReference>
<sequence length="276" mass="30218">MPAIVPYRLKLTGDLADDHQFEGYDGYMALAGFAWTLSLVANYADSGKIRQRGEFDGRHAVRAKAPEEGSVIADFFVKLTNNPADVFGSVAEGAASGSFLDALVRRVINKNLGQTADDEALARLLANRARTGDVEALVAITEAPIRQAHSVIGSGAEEMLISGGININPIATFDESTKEYVKQNVEDNHEITKAFSVSAFNANSGYGSVFDQDHGHVIPFSMKRDKLRQFRQVFSWGLDQYSNRTGGKISATFTRILAMDGRPKRYVIHRAERATT</sequence>
<dbReference type="OrthoDB" id="6943389at2"/>
<evidence type="ECO:0000259" key="1">
    <source>
        <dbReference type="Pfam" id="PF25678"/>
    </source>
</evidence>
<proteinExistence type="predicted"/>
<evidence type="ECO:0000313" key="3">
    <source>
        <dbReference type="Proteomes" id="UP000094256"/>
    </source>
</evidence>
<protein>
    <recommendedName>
        <fullName evidence="1">DUF7946 domain-containing protein</fullName>
    </recommendedName>
</protein>
<keyword evidence="3" id="KW-1185">Reference proteome</keyword>
<gene>
    <name evidence="2" type="ORF">AWL63_11720</name>
</gene>
<dbReference type="AlphaFoldDB" id="A0A1B3ZAT7"/>
<feature type="domain" description="DUF7946" evidence="1">
    <location>
        <begin position="8"/>
        <end position="181"/>
    </location>
</feature>
<organism evidence="2 3">
    <name type="scientific">Sphingomonas panacis</name>
    <dbReference type="NCBI Taxonomy" id="1560345"/>
    <lineage>
        <taxon>Bacteria</taxon>
        <taxon>Pseudomonadati</taxon>
        <taxon>Pseudomonadota</taxon>
        <taxon>Alphaproteobacteria</taxon>
        <taxon>Sphingomonadales</taxon>
        <taxon>Sphingomonadaceae</taxon>
        <taxon>Sphingomonas</taxon>
    </lineage>
</organism>